<name>A0AAF0C4T0_9GAMM</name>
<dbReference type="Proteomes" id="UP000032568">
    <property type="component" value="Chromosome"/>
</dbReference>
<dbReference type="RefSeq" id="WP_084692951.1">
    <property type="nucleotide sequence ID" value="NZ_CP059735.1"/>
</dbReference>
<feature type="transmembrane region" description="Helical" evidence="1">
    <location>
        <begin position="12"/>
        <end position="36"/>
    </location>
</feature>
<feature type="transmembrane region" description="Helical" evidence="1">
    <location>
        <begin position="407"/>
        <end position="427"/>
    </location>
</feature>
<feature type="transmembrane region" description="Helical" evidence="1">
    <location>
        <begin position="179"/>
        <end position="205"/>
    </location>
</feature>
<feature type="transmembrane region" description="Helical" evidence="1">
    <location>
        <begin position="471"/>
        <end position="489"/>
    </location>
</feature>
<evidence type="ECO:0000313" key="2">
    <source>
        <dbReference type="EMBL" id="WDE00314.1"/>
    </source>
</evidence>
<dbReference type="EMBL" id="CP059735">
    <property type="protein sequence ID" value="WDE00314.1"/>
    <property type="molecule type" value="Genomic_DNA"/>
</dbReference>
<feature type="transmembrane region" description="Helical" evidence="1">
    <location>
        <begin position="377"/>
        <end position="395"/>
    </location>
</feature>
<accession>A0AAF0C4T0</accession>
<organism evidence="2 3">
    <name type="scientific">Thalassomonas actiniarum</name>
    <dbReference type="NCBI Taxonomy" id="485447"/>
    <lineage>
        <taxon>Bacteria</taxon>
        <taxon>Pseudomonadati</taxon>
        <taxon>Pseudomonadota</taxon>
        <taxon>Gammaproteobacteria</taxon>
        <taxon>Alteromonadales</taxon>
        <taxon>Colwelliaceae</taxon>
        <taxon>Thalassomonas</taxon>
    </lineage>
</organism>
<protein>
    <submittedName>
        <fullName evidence="2">PepSY domain-containing protein</fullName>
    </submittedName>
</protein>
<dbReference type="AlphaFoldDB" id="A0AAF0C4T0"/>
<proteinExistence type="predicted"/>
<evidence type="ECO:0000256" key="1">
    <source>
        <dbReference type="SAM" id="Phobius"/>
    </source>
</evidence>
<dbReference type="PANTHER" id="PTHR34219">
    <property type="entry name" value="IRON-REGULATED INNER MEMBRANE PROTEIN-RELATED"/>
    <property type="match status" value="1"/>
</dbReference>
<dbReference type="KEGG" id="tact:SG35_006645"/>
<feature type="transmembrane region" description="Helical" evidence="1">
    <location>
        <begin position="137"/>
        <end position="158"/>
    </location>
</feature>
<gene>
    <name evidence="2" type="ORF">SG35_006645</name>
</gene>
<keyword evidence="1" id="KW-1133">Transmembrane helix</keyword>
<dbReference type="Pfam" id="PF03929">
    <property type="entry name" value="PepSY_TM"/>
    <property type="match status" value="1"/>
</dbReference>
<evidence type="ECO:0000313" key="3">
    <source>
        <dbReference type="Proteomes" id="UP000032568"/>
    </source>
</evidence>
<sequence>MKPDFRRTMIWLHTYTGLLLGWLLFAIFLTGTLSYFNDEISQWMQPELGVGQQHENIINTSLARLKAQGTDVDKWWIDLPGQRNNQWRLQWQKGKERQSLYLEGESGEQVTPRATQGGNFFRTFHYTLELRNYGGRYIAGIAAMFMLLALFSGIFTHRRFFRDFFTLRKKTLLKTLTDFHALAGIVTIPFCLVICASALIIYIGLYMPWSAQHYLDGGTRELNQKVTTYLPELEPGSAYREPLTDFSVIAGQVAKLWRENPNINRITVEQPFAANGRIIVERTRKLSLSNKSEVLVFSSHSGQQLAGMPPERMARKIRRIFYGLHEGHFAQPGLRWLFFISGLLSSALIASGLVIWLYKRLEKTKQRHAGHFIVERLNIAGIAGLVLAIIGYFYANRLLPVDIDERARLEIVAFLFIWLISLQHSVFRPVNKAWLEQLSLASLACLLLPVIDVSQDPSRLTQAIEQHNLIYLGFELALLVTGLLLYKTVKALLVKQKQGKEGKKIVAIKRINTGRIADVV</sequence>
<keyword evidence="1" id="KW-0472">Membrane</keyword>
<feature type="transmembrane region" description="Helical" evidence="1">
    <location>
        <begin position="336"/>
        <end position="357"/>
    </location>
</feature>
<reference evidence="2 3" key="2">
    <citation type="journal article" date="2022" name="Mar. Drugs">
        <title>Bioassay-Guided Fractionation Leads to the Detection of Cholic Acid Generated by the Rare Thalassomonas sp.</title>
        <authorList>
            <person name="Pheiffer F."/>
            <person name="Schneider Y.K."/>
            <person name="Hansen E.H."/>
            <person name="Andersen J.H."/>
            <person name="Isaksson J."/>
            <person name="Busche T."/>
            <person name="R C."/>
            <person name="Kalinowski J."/>
            <person name="Zyl L.V."/>
            <person name="Trindade M."/>
        </authorList>
    </citation>
    <scope>NUCLEOTIDE SEQUENCE [LARGE SCALE GENOMIC DNA]</scope>
    <source>
        <strain evidence="2 3">A5K-106</strain>
    </source>
</reference>
<keyword evidence="3" id="KW-1185">Reference proteome</keyword>
<reference evidence="2 3" key="1">
    <citation type="journal article" date="2015" name="Genome Announc.">
        <title>Draft Genome Sequences of Marine Isolates of Thalassomonas viridans and Thalassomonas actiniarum.</title>
        <authorList>
            <person name="Olonade I."/>
            <person name="van Zyl L.J."/>
            <person name="Trindade M."/>
        </authorList>
    </citation>
    <scope>NUCLEOTIDE SEQUENCE [LARGE SCALE GENOMIC DNA]</scope>
    <source>
        <strain evidence="2 3">A5K-106</strain>
    </source>
</reference>
<dbReference type="InterPro" id="IPR005625">
    <property type="entry name" value="PepSY-ass_TM"/>
</dbReference>
<keyword evidence="1" id="KW-0812">Transmembrane</keyword>
<dbReference type="PANTHER" id="PTHR34219:SF4">
    <property type="entry name" value="PEPSY DOMAIN-CONTAINING PROTEIN"/>
    <property type="match status" value="1"/>
</dbReference>